<evidence type="ECO:0000256" key="6">
    <source>
        <dbReference type="ARBA" id="ARBA00023049"/>
    </source>
</evidence>
<evidence type="ECO:0000256" key="9">
    <source>
        <dbReference type="SAM" id="SignalP"/>
    </source>
</evidence>
<evidence type="ECO:0000256" key="3">
    <source>
        <dbReference type="ARBA" id="ARBA00022670"/>
    </source>
</evidence>
<evidence type="ECO:0000256" key="2">
    <source>
        <dbReference type="ARBA" id="ARBA00005988"/>
    </source>
</evidence>
<dbReference type="InterPro" id="IPR029062">
    <property type="entry name" value="Class_I_gatase-like"/>
</dbReference>
<evidence type="ECO:0000256" key="1">
    <source>
        <dbReference type="ARBA" id="ARBA00001947"/>
    </source>
</evidence>
<dbReference type="InterPro" id="IPR000834">
    <property type="entry name" value="Peptidase_M14"/>
</dbReference>
<dbReference type="PANTHER" id="PTHR11705">
    <property type="entry name" value="PROTEASE FAMILY M14 CARBOXYPEPTIDASE A,B"/>
    <property type="match status" value="1"/>
</dbReference>
<dbReference type="SMART" id="SM00631">
    <property type="entry name" value="Zn_pept"/>
    <property type="match status" value="1"/>
</dbReference>
<protein>
    <recommendedName>
        <fullName evidence="10">Peptidase M14 domain-containing protein</fullName>
    </recommendedName>
</protein>
<dbReference type="SUPFAM" id="SSF52317">
    <property type="entry name" value="Class I glutamine amidotransferase-like"/>
    <property type="match status" value="1"/>
</dbReference>
<comment type="caution">
    <text evidence="11">The sequence shown here is derived from an EMBL/GenBank/DDBJ whole genome shotgun (WGS) entry which is preliminary data.</text>
</comment>
<keyword evidence="12" id="KW-1185">Reference proteome</keyword>
<proteinExistence type="inferred from homology"/>
<dbReference type="PANTHER" id="PTHR11705:SF143">
    <property type="entry name" value="SLL0236 PROTEIN"/>
    <property type="match status" value="1"/>
</dbReference>
<feature type="region of interest" description="Disordered" evidence="8">
    <location>
        <begin position="32"/>
        <end position="54"/>
    </location>
</feature>
<dbReference type="RefSeq" id="WP_344876253.1">
    <property type="nucleotide sequence ID" value="NZ_BAABAL010000012.1"/>
</dbReference>
<dbReference type="Gene3D" id="3.40.50.880">
    <property type="match status" value="1"/>
</dbReference>
<evidence type="ECO:0000256" key="8">
    <source>
        <dbReference type="SAM" id="MobiDB-lite"/>
    </source>
</evidence>
<keyword evidence="9" id="KW-0732">Signal</keyword>
<feature type="chain" id="PRO_5045478702" description="Peptidase M14 domain-containing protein" evidence="9">
    <location>
        <begin position="34"/>
        <end position="821"/>
    </location>
</feature>
<evidence type="ECO:0000256" key="5">
    <source>
        <dbReference type="ARBA" id="ARBA00022833"/>
    </source>
</evidence>
<reference evidence="12" key="1">
    <citation type="journal article" date="2019" name="Int. J. Syst. Evol. Microbiol.">
        <title>The Global Catalogue of Microorganisms (GCM) 10K type strain sequencing project: providing services to taxonomists for standard genome sequencing and annotation.</title>
        <authorList>
            <consortium name="The Broad Institute Genomics Platform"/>
            <consortium name="The Broad Institute Genome Sequencing Center for Infectious Disease"/>
            <person name="Wu L."/>
            <person name="Ma J."/>
        </authorList>
    </citation>
    <scope>NUCLEOTIDE SEQUENCE [LARGE SCALE GENOMIC DNA]</scope>
    <source>
        <strain evidence="12">JCM 17342</strain>
    </source>
</reference>
<dbReference type="Proteomes" id="UP001501747">
    <property type="component" value="Unassembled WGS sequence"/>
</dbReference>
<keyword evidence="4" id="KW-0378">Hydrolase</keyword>
<dbReference type="SUPFAM" id="SSF53187">
    <property type="entry name" value="Zn-dependent exopeptidases"/>
    <property type="match status" value="1"/>
</dbReference>
<comment type="cofactor">
    <cofactor evidence="1">
        <name>Zn(2+)</name>
        <dbReference type="ChEBI" id="CHEBI:29105"/>
    </cofactor>
</comment>
<accession>A0ABP7SEW8</accession>
<evidence type="ECO:0000259" key="10">
    <source>
        <dbReference type="PROSITE" id="PS52035"/>
    </source>
</evidence>
<evidence type="ECO:0000256" key="7">
    <source>
        <dbReference type="PROSITE-ProRule" id="PRU01379"/>
    </source>
</evidence>
<dbReference type="Gene3D" id="3.40.630.10">
    <property type="entry name" value="Zn peptidases"/>
    <property type="match status" value="1"/>
</dbReference>
<feature type="active site" description="Proton donor/acceptor" evidence="7">
    <location>
        <position position="319"/>
    </location>
</feature>
<dbReference type="EMBL" id="BAABAL010000012">
    <property type="protein sequence ID" value="GAA4010885.1"/>
    <property type="molecule type" value="Genomic_DNA"/>
</dbReference>
<dbReference type="Pfam" id="PF00246">
    <property type="entry name" value="Peptidase_M14"/>
    <property type="match status" value="1"/>
</dbReference>
<gene>
    <name evidence="11" type="ORF">GCM10022247_36430</name>
</gene>
<feature type="signal peptide" evidence="9">
    <location>
        <begin position="1"/>
        <end position="33"/>
    </location>
</feature>
<feature type="domain" description="Peptidase M14" evidence="10">
    <location>
        <begin position="67"/>
        <end position="348"/>
    </location>
</feature>
<keyword evidence="5" id="KW-0862">Zinc</keyword>
<keyword evidence="6" id="KW-0482">Metalloprotease</keyword>
<name>A0ABP7SEW8_9PSEU</name>
<evidence type="ECO:0000313" key="12">
    <source>
        <dbReference type="Proteomes" id="UP001501747"/>
    </source>
</evidence>
<dbReference type="PROSITE" id="PS52035">
    <property type="entry name" value="PEPTIDASE_M14"/>
    <property type="match status" value="1"/>
</dbReference>
<sequence>MLEGRQGKTFRRRAVLAGAGLLTFSLGTTNARAARPDSPCHPVTTTPRYRGEVPTPSAVLGVDFGDRPFTLAEADRYLDAVAAASSRVRASTLGKSPSGKPLRYAVVGAPERVTPQGIATIGERLRLLRDPRTPLAVVDRLVKDTPAVVWLTAGVHGSEPGGTNAVLRVLRDLADRDDCAARAIVSTTVVVIVPVQNPEGYATGDRWNSYGFDLNRDWFALTQPETRAVTAAMAKLPPVAALDLHEMEGDSYFAPPYAAPIHHEVPAFARESKLGPTVAEEFDRQGIDLFSGREFDLLYPGTADAANSIAGLAAGITLEKGLDSPVPDRVGEHYLASWVSLATVAEQPVELLRAWNSAHRTAFEQGKRGHLQGAGLPLVRHYFLFAGDTTTELVWRLQQRGVEVHKLAAPLRVPDLRHYGRPARAETVPVGSYWIPLAQPAKHWVQTMLGEQNHATPTVFSDVSAWSLPLLAGVEAAFSGAELRPVAVPCPALPEPQAPPAKAPALGVLRFLPPDYPVLGSVGWLNHRLERMWRLPFRTVPGQGVTKESLRGIEVLTVPDAPAQVSYELLGEAGRAALREWVNAGGRYVGWGGTAQLAALLGITSTTLSSPTGEVPGALIRVLVDTDHPLGSGLPSTTWHLNDSNLVLRAANPAFAVASYPPHGSPDWFVSGHEVGASELGGTAVLTDEPFGAGRVTLFSGEPNFRAFTDGMARLLRNAVVRSSVGPRARGDTAPAERAARQLPETRSGFRVTVPSTGVAATRTVLAAFNARWAERGAAGRTTFVIENRDGFERHQPPWASRLPKRLSEAGVRPLAVVLPR</sequence>
<evidence type="ECO:0000256" key="4">
    <source>
        <dbReference type="ARBA" id="ARBA00022801"/>
    </source>
</evidence>
<organism evidence="11 12">
    <name type="scientific">Allokutzneria multivorans</name>
    <dbReference type="NCBI Taxonomy" id="1142134"/>
    <lineage>
        <taxon>Bacteria</taxon>
        <taxon>Bacillati</taxon>
        <taxon>Actinomycetota</taxon>
        <taxon>Actinomycetes</taxon>
        <taxon>Pseudonocardiales</taxon>
        <taxon>Pseudonocardiaceae</taxon>
        <taxon>Allokutzneria</taxon>
    </lineage>
</organism>
<comment type="similarity">
    <text evidence="2 7">Belongs to the peptidase M14 family.</text>
</comment>
<keyword evidence="3" id="KW-0645">Protease</keyword>
<evidence type="ECO:0000313" key="11">
    <source>
        <dbReference type="EMBL" id="GAA4010885.1"/>
    </source>
</evidence>